<dbReference type="Gene3D" id="1.10.10.60">
    <property type="entry name" value="Homeodomain-like"/>
    <property type="match status" value="1"/>
</dbReference>
<evidence type="ECO:0000313" key="6">
    <source>
        <dbReference type="Proteomes" id="UP000000639"/>
    </source>
</evidence>
<proteinExistence type="predicted"/>
<organism evidence="5 6">
    <name type="scientific">Psychromonas ingrahamii (strain DSM 17664 / CCUG 51855 / 37)</name>
    <dbReference type="NCBI Taxonomy" id="357804"/>
    <lineage>
        <taxon>Bacteria</taxon>
        <taxon>Pseudomonadati</taxon>
        <taxon>Pseudomonadota</taxon>
        <taxon>Gammaproteobacteria</taxon>
        <taxon>Alteromonadales</taxon>
        <taxon>Psychromonadaceae</taxon>
        <taxon>Psychromonas</taxon>
    </lineage>
</organism>
<dbReference type="eggNOG" id="COG2207">
    <property type="taxonomic scope" value="Bacteria"/>
</dbReference>
<dbReference type="InterPro" id="IPR009057">
    <property type="entry name" value="Homeodomain-like_sf"/>
</dbReference>
<evidence type="ECO:0000256" key="1">
    <source>
        <dbReference type="ARBA" id="ARBA00023015"/>
    </source>
</evidence>
<feature type="domain" description="HTH araC/xylS-type" evidence="4">
    <location>
        <begin position="184"/>
        <end position="282"/>
    </location>
</feature>
<evidence type="ECO:0000259" key="4">
    <source>
        <dbReference type="PROSITE" id="PS01124"/>
    </source>
</evidence>
<dbReference type="Proteomes" id="UP000000639">
    <property type="component" value="Chromosome"/>
</dbReference>
<keyword evidence="2" id="KW-0238">DNA-binding</keyword>
<dbReference type="OrthoDB" id="9816011at2"/>
<evidence type="ECO:0000256" key="3">
    <source>
        <dbReference type="ARBA" id="ARBA00023163"/>
    </source>
</evidence>
<sequence length="284" mass="33377">MKPTIENVSNQRDFSWRIQRYDCCDAQFDWHYHFEYEIVLYRHLNGKLFAGDYIGEIIHNNLFVFGPKLPHTAIHQGNTDNPNNSTYILWFSQQWINQLINQFPELNNLKSLLSRSIQGLQFDELTAERVFQLLQAHQAFTPAMGFSRLIEVLVILSEAKQVKRLNTYSLPKIEDNPKELKLVRKISDYIELNFRNHIQVIDLCNEVHVSESTIYRLFERHFVCSFSNHVKEFRIGKACELLINGNTSIAVIADLVGFTNLSNFNRQFKQCKQMTPKQFRLLFA</sequence>
<reference evidence="5 6" key="1">
    <citation type="submission" date="2007-01" db="EMBL/GenBank/DDBJ databases">
        <title>Complete sequence of Psychromonas ingrahamii 37.</title>
        <authorList>
            <consortium name="US DOE Joint Genome Institute"/>
            <person name="Copeland A."/>
            <person name="Lucas S."/>
            <person name="Lapidus A."/>
            <person name="Barry K."/>
            <person name="Detter J.C."/>
            <person name="Glavina del Rio T."/>
            <person name="Hammon N."/>
            <person name="Israni S."/>
            <person name="Dalin E."/>
            <person name="Tice H."/>
            <person name="Pitluck S."/>
            <person name="Thompson L.S."/>
            <person name="Brettin T."/>
            <person name="Bruce D."/>
            <person name="Han C."/>
            <person name="Tapia R."/>
            <person name="Schmutz J."/>
            <person name="Larimer F."/>
            <person name="Land M."/>
            <person name="Hauser L."/>
            <person name="Kyrpides N."/>
            <person name="Ivanova N."/>
            <person name="Staley J."/>
            <person name="Richardson P."/>
        </authorList>
    </citation>
    <scope>NUCLEOTIDE SEQUENCE [LARGE SCALE GENOMIC DNA]</scope>
    <source>
        <strain evidence="5 6">37</strain>
    </source>
</reference>
<name>A1SXQ2_PSYIN</name>
<dbReference type="GO" id="GO:0003700">
    <property type="term" value="F:DNA-binding transcription factor activity"/>
    <property type="evidence" value="ECO:0007669"/>
    <property type="project" value="InterPro"/>
</dbReference>
<dbReference type="RefSeq" id="WP_011770827.1">
    <property type="nucleotide sequence ID" value="NC_008709.1"/>
</dbReference>
<evidence type="ECO:0000313" key="5">
    <source>
        <dbReference type="EMBL" id="ABM04267.1"/>
    </source>
</evidence>
<dbReference type="AlphaFoldDB" id="A1SXQ2"/>
<dbReference type="KEGG" id="pin:Ping_2546"/>
<dbReference type="SUPFAM" id="SSF46689">
    <property type="entry name" value="Homeodomain-like"/>
    <property type="match status" value="1"/>
</dbReference>
<dbReference type="PANTHER" id="PTHR43280">
    <property type="entry name" value="ARAC-FAMILY TRANSCRIPTIONAL REGULATOR"/>
    <property type="match status" value="1"/>
</dbReference>
<dbReference type="InterPro" id="IPR018062">
    <property type="entry name" value="HTH_AraC-typ_CS"/>
</dbReference>
<keyword evidence="1" id="KW-0805">Transcription regulation</keyword>
<dbReference type="STRING" id="357804.Ping_2546"/>
<keyword evidence="6" id="KW-1185">Reference proteome</keyword>
<dbReference type="PANTHER" id="PTHR43280:SF27">
    <property type="entry name" value="TRANSCRIPTIONAL REGULATOR MTLR"/>
    <property type="match status" value="1"/>
</dbReference>
<dbReference type="InterPro" id="IPR018060">
    <property type="entry name" value="HTH_AraC"/>
</dbReference>
<dbReference type="SMART" id="SM00342">
    <property type="entry name" value="HTH_ARAC"/>
    <property type="match status" value="1"/>
</dbReference>
<dbReference type="PROSITE" id="PS01124">
    <property type="entry name" value="HTH_ARAC_FAMILY_2"/>
    <property type="match status" value="1"/>
</dbReference>
<dbReference type="EMBL" id="CP000510">
    <property type="protein sequence ID" value="ABM04267.1"/>
    <property type="molecule type" value="Genomic_DNA"/>
</dbReference>
<protein>
    <submittedName>
        <fullName evidence="5">Transcriptional regulator, AraC family</fullName>
    </submittedName>
</protein>
<dbReference type="PROSITE" id="PS00041">
    <property type="entry name" value="HTH_ARAC_FAMILY_1"/>
    <property type="match status" value="1"/>
</dbReference>
<accession>A1SXQ2</accession>
<dbReference type="HOGENOM" id="CLU_000445_88_3_6"/>
<gene>
    <name evidence="5" type="ordered locus">Ping_2546</name>
</gene>
<dbReference type="GO" id="GO:0043565">
    <property type="term" value="F:sequence-specific DNA binding"/>
    <property type="evidence" value="ECO:0007669"/>
    <property type="project" value="InterPro"/>
</dbReference>
<dbReference type="Pfam" id="PF12833">
    <property type="entry name" value="HTH_18"/>
    <property type="match status" value="1"/>
</dbReference>
<evidence type="ECO:0000256" key="2">
    <source>
        <dbReference type="ARBA" id="ARBA00023125"/>
    </source>
</evidence>
<keyword evidence="3" id="KW-0804">Transcription</keyword>